<comment type="similarity">
    <text evidence="1">Belongs to the WD repeat EIPR1 family.</text>
</comment>
<proteinExistence type="inferred from homology"/>
<dbReference type="SMART" id="SM00320">
    <property type="entry name" value="WD40"/>
    <property type="match status" value="3"/>
</dbReference>
<organism evidence="7 8">
    <name type="scientific">Cephus cinctus</name>
    <name type="common">Wheat stem sawfly</name>
    <dbReference type="NCBI Taxonomy" id="211228"/>
    <lineage>
        <taxon>Eukaryota</taxon>
        <taxon>Metazoa</taxon>
        <taxon>Ecdysozoa</taxon>
        <taxon>Arthropoda</taxon>
        <taxon>Hexapoda</taxon>
        <taxon>Insecta</taxon>
        <taxon>Pterygota</taxon>
        <taxon>Neoptera</taxon>
        <taxon>Endopterygota</taxon>
        <taxon>Hymenoptera</taxon>
        <taxon>Cephoidea</taxon>
        <taxon>Cephidae</taxon>
        <taxon>Cephus</taxon>
    </lineage>
</organism>
<sequence>MENDNPVIYGLEFQARALSAQTAETDIVRFLVGTQSLKFSNNQIHLVELNEETGSLKTQVFQHPVGEIWSLQASPTELDKFVTCYNTLNDEGICQMKGALWKLPNVKDDTNEILQLDKISDIDTTPYGNELQIIAYHPMDATKAVSVVDNNFVLWDLTNTCPQVVTVGTLSTKGQPRFTTGKWNPHNGCNQFVTLNENNVRGWDFRKPSETAWNIPAAHSQIIRDLDFNTNRQYFLSTCGDDGYMKFWDIRHPSEPVMSRMEHSHWVWNIRINRFHDQLILTSSSDSRVILSSIASISSEPFGHVSPEDDTTSAEENSNKDKLEDGVVGKYEEHEDSVYAVEWSSADPWTFASLSYDGRLVLNKVPRKYKYQILL</sequence>
<dbReference type="InterPro" id="IPR059104">
    <property type="entry name" value="Beta-prop_EIPR1-like"/>
</dbReference>
<evidence type="ECO:0000256" key="2">
    <source>
        <dbReference type="ARBA" id="ARBA00022574"/>
    </source>
</evidence>
<dbReference type="KEGG" id="ccin:107270332"/>
<evidence type="ECO:0000256" key="3">
    <source>
        <dbReference type="ARBA" id="ARBA00022737"/>
    </source>
</evidence>
<dbReference type="RefSeq" id="XP_015600748.1">
    <property type="nucleotide sequence ID" value="XM_015745262.2"/>
</dbReference>
<dbReference type="Pfam" id="PF00400">
    <property type="entry name" value="WD40"/>
    <property type="match status" value="1"/>
</dbReference>
<feature type="compositionally biased region" description="Basic and acidic residues" evidence="5">
    <location>
        <begin position="317"/>
        <end position="327"/>
    </location>
</feature>
<dbReference type="GeneID" id="107270332"/>
<reference evidence="8" key="1">
    <citation type="submission" date="2025-08" db="UniProtKB">
        <authorList>
            <consortium name="RefSeq"/>
        </authorList>
    </citation>
    <scope>IDENTIFICATION</scope>
</reference>
<dbReference type="PANTHER" id="PTHR14205:SF15">
    <property type="entry name" value="EARP AND GARP COMPLEX-INTERACTING PROTEIN 1"/>
    <property type="match status" value="1"/>
</dbReference>
<dbReference type="Gene3D" id="2.130.10.10">
    <property type="entry name" value="YVTN repeat-like/Quinoprotein amine dehydrogenase"/>
    <property type="match status" value="1"/>
</dbReference>
<dbReference type="Pfam" id="PF23609">
    <property type="entry name" value="Beta-prop_EIPR1"/>
    <property type="match status" value="1"/>
</dbReference>
<feature type="repeat" description="WD" evidence="4">
    <location>
        <begin position="216"/>
        <end position="251"/>
    </location>
</feature>
<evidence type="ECO:0000256" key="1">
    <source>
        <dbReference type="ARBA" id="ARBA00005672"/>
    </source>
</evidence>
<dbReference type="InterPro" id="IPR015943">
    <property type="entry name" value="WD40/YVTN_repeat-like_dom_sf"/>
</dbReference>
<dbReference type="SUPFAM" id="SSF50978">
    <property type="entry name" value="WD40 repeat-like"/>
    <property type="match status" value="1"/>
</dbReference>
<keyword evidence="3" id="KW-0677">Repeat</keyword>
<dbReference type="PROSITE" id="PS00678">
    <property type="entry name" value="WD_REPEATS_1"/>
    <property type="match status" value="1"/>
</dbReference>
<evidence type="ECO:0000259" key="6">
    <source>
        <dbReference type="Pfam" id="PF23609"/>
    </source>
</evidence>
<evidence type="ECO:0000256" key="4">
    <source>
        <dbReference type="PROSITE-ProRule" id="PRU00221"/>
    </source>
</evidence>
<evidence type="ECO:0000313" key="7">
    <source>
        <dbReference type="Proteomes" id="UP000694920"/>
    </source>
</evidence>
<feature type="region of interest" description="Disordered" evidence="5">
    <location>
        <begin position="301"/>
        <end position="327"/>
    </location>
</feature>
<dbReference type="FunFam" id="2.130.10.10:FF:000732">
    <property type="entry name" value="EARP-interacting protein homolog"/>
    <property type="match status" value="1"/>
</dbReference>
<feature type="domain" description="EIPR1-like beta-propeller" evidence="6">
    <location>
        <begin position="6"/>
        <end position="291"/>
    </location>
</feature>
<name>A0AAJ7C405_CEPCN</name>
<dbReference type="AlphaFoldDB" id="A0AAJ7C405"/>
<dbReference type="InterPro" id="IPR019775">
    <property type="entry name" value="WD40_repeat_CS"/>
</dbReference>
<accession>A0AAJ7C405</accession>
<evidence type="ECO:0000313" key="8">
    <source>
        <dbReference type="RefSeq" id="XP_015600748.1"/>
    </source>
</evidence>
<dbReference type="InterPro" id="IPR036322">
    <property type="entry name" value="WD40_repeat_dom_sf"/>
</dbReference>
<protein>
    <submittedName>
        <fullName evidence="8">EARP-interacting protein homolog isoform X1</fullName>
    </submittedName>
</protein>
<keyword evidence="7" id="KW-1185">Reference proteome</keyword>
<gene>
    <name evidence="8" type="primary">LOC107270332</name>
</gene>
<dbReference type="Proteomes" id="UP000694920">
    <property type="component" value="Unplaced"/>
</dbReference>
<dbReference type="InterPro" id="IPR040323">
    <property type="entry name" value="EIPR1"/>
</dbReference>
<dbReference type="GO" id="GO:0016567">
    <property type="term" value="P:protein ubiquitination"/>
    <property type="evidence" value="ECO:0007669"/>
    <property type="project" value="TreeGrafter"/>
</dbReference>
<keyword evidence="2 4" id="KW-0853">WD repeat</keyword>
<evidence type="ECO:0000256" key="5">
    <source>
        <dbReference type="SAM" id="MobiDB-lite"/>
    </source>
</evidence>
<dbReference type="PANTHER" id="PTHR14205">
    <property type="entry name" value="WD-REPEAT PROTEIN"/>
    <property type="match status" value="1"/>
</dbReference>
<dbReference type="InterPro" id="IPR001680">
    <property type="entry name" value="WD40_rpt"/>
</dbReference>
<dbReference type="PROSITE" id="PS50082">
    <property type="entry name" value="WD_REPEATS_2"/>
    <property type="match status" value="1"/>
</dbReference>